<evidence type="ECO:0000313" key="1">
    <source>
        <dbReference type="EMBL" id="OXA37128.1"/>
    </source>
</evidence>
<dbReference type="Proteomes" id="UP000198287">
    <property type="component" value="Unassembled WGS sequence"/>
</dbReference>
<dbReference type="InterPro" id="IPR025157">
    <property type="entry name" value="Hemagglutinin_rpt"/>
</dbReference>
<keyword evidence="2" id="KW-1185">Reference proteome</keyword>
<accession>A0A226CX81</accession>
<dbReference type="EMBL" id="LNIX01000064">
    <property type="protein sequence ID" value="OXA37128.1"/>
    <property type="molecule type" value="Genomic_DNA"/>
</dbReference>
<gene>
    <name evidence="1" type="ORF">Fcan01_28097</name>
</gene>
<sequence>MTSFKEEVTLLEKCIATCLPGKEADVRVKLCRKTVEIGCHSDILRKSDVLSNWLGKRKEATNVSMDVGHLDTATFLRVLFFLYTGKVRAGLGAVEKMYHDLVCMYLKIPLDAEGFLAVVEWEEDRWCDLALEVTPEREGMVPVISQLMCTFKHAHCLPRNKGTVSLPTLKNGKPGMVLTQSAFKDHIIQTVHPIRGVSFNRLNHFCVNHNGLTLVGYEMHTIVIQLPPLERGVASNICGFIQAIWPGVHLIICNPRGLTVDDVSLHKNTARLTLTTGEVTVKSGQIKFYVTEGTLTICGRGVELRNLDRLSIFCHKLVVASTLSTKNLNIVTGPNIVEVDSFDEGAHDDNMAQITEIPTASPTLSFEVWKTAAISVFHGTIGVTGEGANNGRISSNTLDLDVSGILENSKTATICANLEAKLVAKHCENGGRIECDGKLRGIFDTYRTTQGSTVDCKDTKFVCRNYEVDGDFCGSLDIEAVLFENHSSMTCEGVKVRAEQVRNKGRIKSEDFDVVSTKMENEKDGLISSTNFNIRLNGEESKFENAGKIVSKVVTLNTEKFENITSGRMECGQIQLTTMHMGNNGSIKSEDFDLNSVTAVNGGDGLLISSKHLTVQLSGLESSFQNFGKVVAKKVSASTNKFVNSTNATFYSEGDCSVNFGDVGNATFENMGTVELHGICDLTTKEFSNKNKFYGNDVKIKGEKWHNGNRAIFHSSQFARAAVSSTFENFGKCTSANVFKVEANHVTNSGLIGGKEVDLAGSSGIKNGGVFQAEDEIKLASKVYEDTANSEISASRVSINCGETTVMGSVSGEIMRVAGETCKLERGSRIRVENGDYDVSKELVFNSPPEQNTLKIRGSGKIRNLAGISAQSGDIENTAEFRNIAPLLIEDLSLVTDVFENLGGAIVEGGKTSVSAKKFNNQGMINGTSTCTITSEVVSNAGKSIIHGGVLHIRSKVVENPRHGVIAARDGIKAEIDEFFNREDAVFYSGGFLDFGGYSNSHCQNFENISGIVDIKRDGNFSVRNFHQKNPAFRTELRFVSKFGMIDAQSGQRINISTSDKPYPELHKFSGGRRFFRFGRRVLVPESWVPFKDYTSYKFNRSISQTHIVETSPAKIYIGGRLTLSSETVLTNDKSHIFSQSMVGSLGELINLDEYGIKRIVDGGHSQSSWMETHRGGRKYRIAGPKKRKRVREYSSIAGYNPPAVDQPVQLQAYTCMLEDTPPEVGSQAGIQTLMGEYRTSNLVSYNVRRNAGIIRYQKISSEHYFDVGTLINHRFMFEIAGNNTFLRVDERLITPRQSEMEITISGMLGELGVSNPLRLPIILEQNIVRNQLIEMVGAILLTSFNDEDSQYVTLARNGFKFSAKFNILSGAELSSEHLERLEESIIWFVWRKIQTPNKDLKTALFPQVYLLERKSYQNPAGNSIISTNKMDLIIESVTNCGVLFANDMKLSAGSFLNDEGTVASGEKGMDILVQSQFTNLSGNLMGRGGKMRLETVDGDIVNETKVMPGGSNLGETATIYMQDGDLEMKSGRDFISKAAQFGNSGEGETRIGAKRDINLGAVGLHKSQRIVWDENSNMSEEYKDEVGSVLKMGGNLHLDAIDGDITTTGMRMEVGKKLGMDANNVNILSGEASSTFEIEHTSRHEFTFSSSTVHSKKTGSQKRAKPSQIAANDFVVTARDSLKTSGAVICVENELIGKAGNSISLLPAEESFKSYTYRDATTDDIFSESNTITDRGREGVRNRPTVLDSATGNVRMTAGGKFEQVGSLQQAAQGTVAAAGSTVNILPAVNSDRTTEHCCNGISADQFDVDVAGHTHLKGGMIFCLNSENSSLATGTLSYEDVVNKFTYDMRSISVGASLEAGKNKKSGKMQLTPGASMPLVLHGADSAISRTESHVGGKIEIKKPELQKQSLTRLQESVRHLQPLGNVFDGEKLARRTQMVTAFASQVSTFLSNRVKSIDLKRQEVEVQEEIVKKEPNVEKKFAALQKLLILRESAEKDRAMWGPGGTGRQICTALSAAFCGNVGQIGSLAVIGREAGINFIQARAVSEIGRMVRDRGLIEGHPLHVAAHALLAFAGAAARRENPLGPVIVAGVSSIIPAMIMRAPDPLESEQETLSRRNLLVTTILAAAIFSGQSENVNLSSILNTATIALDNNFLSSRQFVQFRTELSMAGTIYEKTVIIKKWIKRGAHQLYHLEKGFAHGIIAAGIDEVKGMVDLISDIGGALTQIRKVLSDPEIRRRIGHEIVASLEEKLGKVVDLFENGGGNDDAFKLGKELGQLTFHAISLTSGVVGGAKLVVKLPTTFGKLGKKGIKQSWNVAKKGASTAKSSVLPYIKNLGEFMLNVDRCEMSILKKMELAKFIQKQSVWTKAQFGEFFGEQFLRSKLARPFSPLEMIAVRQTPGGKGIDAVYRIGRGKSAELLVVEYKFGTAGLNMTKDGRQMCDTWVRNRLQKALPNNPREAAKLLEELEAGSLKKLLVRVNEYADTTVHMLDGNARKVGVMFPK</sequence>
<comment type="caution">
    <text evidence="1">The sequence shown here is derived from an EMBL/GenBank/DDBJ whole genome shotgun (WGS) entry which is preliminary data.</text>
</comment>
<reference evidence="1 2" key="1">
    <citation type="submission" date="2015-12" db="EMBL/GenBank/DDBJ databases">
        <title>The genome of Folsomia candida.</title>
        <authorList>
            <person name="Faddeeva A."/>
            <person name="Derks M.F."/>
            <person name="Anvar Y."/>
            <person name="Smit S."/>
            <person name="Van Straalen N."/>
            <person name="Roelofs D."/>
        </authorList>
    </citation>
    <scope>NUCLEOTIDE SEQUENCE [LARGE SCALE GENOMIC DNA]</scope>
    <source>
        <strain evidence="1 2">VU population</strain>
        <tissue evidence="1">Whole body</tissue>
    </source>
</reference>
<dbReference type="Pfam" id="PF13332">
    <property type="entry name" value="Fil_haemagg_2"/>
    <property type="match status" value="1"/>
</dbReference>
<dbReference type="GO" id="GO:0003824">
    <property type="term" value="F:catalytic activity"/>
    <property type="evidence" value="ECO:0007669"/>
    <property type="project" value="UniProtKB-ARBA"/>
</dbReference>
<dbReference type="InterPro" id="IPR012334">
    <property type="entry name" value="Pectin_lyas_fold"/>
</dbReference>
<protein>
    <submittedName>
        <fullName evidence="1">tRNA nuclease CdiA-2</fullName>
    </submittedName>
</protein>
<organism evidence="1 2">
    <name type="scientific">Folsomia candida</name>
    <name type="common">Springtail</name>
    <dbReference type="NCBI Taxonomy" id="158441"/>
    <lineage>
        <taxon>Eukaryota</taxon>
        <taxon>Metazoa</taxon>
        <taxon>Ecdysozoa</taxon>
        <taxon>Arthropoda</taxon>
        <taxon>Hexapoda</taxon>
        <taxon>Collembola</taxon>
        <taxon>Entomobryomorpha</taxon>
        <taxon>Isotomoidea</taxon>
        <taxon>Isotomidae</taxon>
        <taxon>Proisotominae</taxon>
        <taxon>Folsomia</taxon>
    </lineage>
</organism>
<evidence type="ECO:0000313" key="2">
    <source>
        <dbReference type="Proteomes" id="UP000198287"/>
    </source>
</evidence>
<dbReference type="Gene3D" id="2.160.20.10">
    <property type="entry name" value="Single-stranded right-handed beta-helix, Pectin lyase-like"/>
    <property type="match status" value="1"/>
</dbReference>
<proteinExistence type="predicted"/>
<name>A0A226CX81_FOLCA</name>